<evidence type="ECO:0000256" key="7">
    <source>
        <dbReference type="ARBA" id="ARBA00023004"/>
    </source>
</evidence>
<evidence type="ECO:0000259" key="10">
    <source>
        <dbReference type="Pfam" id="PF01883"/>
    </source>
</evidence>
<keyword evidence="8 9" id="KW-0411">Iron-sulfur</keyword>
<dbReference type="InterPro" id="IPR019591">
    <property type="entry name" value="Mrp/NBP35_ATP-bd"/>
</dbReference>
<dbReference type="Pfam" id="PF01883">
    <property type="entry name" value="FeS_assembly_P"/>
    <property type="match status" value="1"/>
</dbReference>
<dbReference type="PANTHER" id="PTHR42961">
    <property type="entry name" value="IRON-SULFUR PROTEIN NUBPL"/>
    <property type="match status" value="1"/>
</dbReference>
<dbReference type="FunFam" id="3.40.50.300:FF:000304">
    <property type="entry name" value="Iron-sulfur cluster carrier protein"/>
    <property type="match status" value="1"/>
</dbReference>
<dbReference type="RefSeq" id="WP_070479451.1">
    <property type="nucleotide sequence ID" value="NZ_CP072934.1"/>
</dbReference>
<dbReference type="InterPro" id="IPR033756">
    <property type="entry name" value="YlxH/NBP35"/>
</dbReference>
<gene>
    <name evidence="11" type="ORF">KBX22_03215</name>
</gene>
<organism evidence="11 12">
    <name type="scientific">Corynebacterium pseudogenitalium</name>
    <dbReference type="NCBI Taxonomy" id="38303"/>
    <lineage>
        <taxon>Bacteria</taxon>
        <taxon>Bacillati</taxon>
        <taxon>Actinomycetota</taxon>
        <taxon>Actinomycetes</taxon>
        <taxon>Mycobacteriales</taxon>
        <taxon>Corynebacteriaceae</taxon>
        <taxon>Corynebacterium</taxon>
    </lineage>
</organism>
<dbReference type="GO" id="GO:0005524">
    <property type="term" value="F:ATP binding"/>
    <property type="evidence" value="ECO:0007669"/>
    <property type="project" value="UniProtKB-UniRule"/>
</dbReference>
<dbReference type="InterPro" id="IPR034904">
    <property type="entry name" value="FSCA_dom_sf"/>
</dbReference>
<dbReference type="GO" id="GO:0051536">
    <property type="term" value="F:iron-sulfur cluster binding"/>
    <property type="evidence" value="ECO:0007669"/>
    <property type="project" value="UniProtKB-UniRule"/>
</dbReference>
<reference evidence="11 12" key="1">
    <citation type="submission" date="2021-04" db="EMBL/GenBank/DDBJ databases">
        <title>Corynebacterium genitalium sp. nov. and Corynebacterium genitalium sp. nov., two new species of the genus Corynebacterium.</title>
        <authorList>
            <person name="Jaen-Luchoro D."/>
            <person name="Pinyeiro-Iglesias B."/>
            <person name="Al-Shaer S."/>
            <person name="Karlsson R."/>
            <person name="Gonzales-Siles L."/>
            <person name="Cardew S."/>
            <person name="Jensie-Markopolous S."/>
            <person name="Ohlen M."/>
            <person name="Inganas E."/>
            <person name="Moore E.R.B."/>
        </authorList>
    </citation>
    <scope>NUCLEOTIDE SEQUENCE [LARGE SCALE GENOMIC DNA]</scope>
    <source>
        <strain evidence="11 12">CCUG 55013</strain>
    </source>
</reference>
<keyword evidence="5 9" id="KW-0378">Hydrolase</keyword>
<comment type="function">
    <text evidence="9">Binds and transfers iron-sulfur (Fe-S) clusters to target apoproteins. Can hydrolyze ATP.</text>
</comment>
<evidence type="ECO:0000256" key="4">
    <source>
        <dbReference type="ARBA" id="ARBA00022741"/>
    </source>
</evidence>
<evidence type="ECO:0000313" key="12">
    <source>
        <dbReference type="Proteomes" id="UP001205080"/>
    </source>
</evidence>
<dbReference type="SUPFAM" id="SSF52540">
    <property type="entry name" value="P-loop containing nucleoside triphosphate hydrolases"/>
    <property type="match status" value="1"/>
</dbReference>
<dbReference type="Gene3D" id="3.40.50.300">
    <property type="entry name" value="P-loop containing nucleotide triphosphate hydrolases"/>
    <property type="match status" value="1"/>
</dbReference>
<comment type="similarity">
    <text evidence="1">In the N-terminal section; belongs to the MIP18 family.</text>
</comment>
<keyword evidence="3 9" id="KW-0479">Metal-binding</keyword>
<evidence type="ECO:0000256" key="9">
    <source>
        <dbReference type="HAMAP-Rule" id="MF_02040"/>
    </source>
</evidence>
<dbReference type="InterPro" id="IPR044304">
    <property type="entry name" value="NUBPL-like"/>
</dbReference>
<dbReference type="SUPFAM" id="SSF117916">
    <property type="entry name" value="Fe-S cluster assembly (FSCA) domain-like"/>
    <property type="match status" value="1"/>
</dbReference>
<keyword evidence="7 9" id="KW-0408">Iron</keyword>
<comment type="caution">
    <text evidence="11">The sequence shown here is derived from an EMBL/GenBank/DDBJ whole genome shotgun (WGS) entry which is preliminary data.</text>
</comment>
<dbReference type="InterPro" id="IPR002744">
    <property type="entry name" value="MIP18-like"/>
</dbReference>
<evidence type="ECO:0000256" key="3">
    <source>
        <dbReference type="ARBA" id="ARBA00022723"/>
    </source>
</evidence>
<evidence type="ECO:0000256" key="2">
    <source>
        <dbReference type="ARBA" id="ARBA00008205"/>
    </source>
</evidence>
<sequence>MANAELISEFQVREALARVDDPEIGKPITELGMVESVRIDGPNVTVGIYLTIAGCPMRDTIEGNVRAVVEEIDGVENVTVTLHTMSAEQRREMASKLRAQQPGPDIPFADPSSRTRVFAVASGKGGVGKSSMTVNLATAMAAQGLSVGIVDADIYGHSVPGLLGSSDMGPTVVEEMIMPPIAHGVRHISVGQFVEGNAPVVWRGPMLTRAIQQFLSDVYWGDLDVLFLDLPPGTGDVAITVAQLIPNAELLIVTTPQAAAAEVAERAGTISQQTEQRIAGVIENMAGMVMPDGSVMNIFGEGGGQQVAERLTALTDSDVPLLGSIPLDPKLRENGDTGTPVVTAEPDSPAAAAIQEIVTKLKIRRNSLAGKSLNLGVKHTDE</sequence>
<evidence type="ECO:0000256" key="5">
    <source>
        <dbReference type="ARBA" id="ARBA00022801"/>
    </source>
</evidence>
<comment type="subunit">
    <text evidence="9">Homodimer.</text>
</comment>
<dbReference type="GO" id="GO:0046872">
    <property type="term" value="F:metal ion binding"/>
    <property type="evidence" value="ECO:0007669"/>
    <property type="project" value="UniProtKB-KW"/>
</dbReference>
<name>A0ABD4TN28_9CORY</name>
<dbReference type="GO" id="GO:0016887">
    <property type="term" value="F:ATP hydrolysis activity"/>
    <property type="evidence" value="ECO:0007669"/>
    <property type="project" value="UniProtKB-UniRule"/>
</dbReference>
<evidence type="ECO:0000256" key="1">
    <source>
        <dbReference type="ARBA" id="ARBA00007352"/>
    </source>
</evidence>
<feature type="binding site" evidence="9">
    <location>
        <begin position="123"/>
        <end position="130"/>
    </location>
    <ligand>
        <name>ATP</name>
        <dbReference type="ChEBI" id="CHEBI:30616"/>
    </ligand>
</feature>
<dbReference type="Proteomes" id="UP001205080">
    <property type="component" value="Unassembled WGS sequence"/>
</dbReference>
<dbReference type="CDD" id="cd02037">
    <property type="entry name" value="Mrp_NBP35"/>
    <property type="match status" value="1"/>
</dbReference>
<evidence type="ECO:0000313" key="11">
    <source>
        <dbReference type="EMBL" id="MCQ4613752.1"/>
    </source>
</evidence>
<dbReference type="AlphaFoldDB" id="A0ABD4TN28"/>
<comment type="similarity">
    <text evidence="9">Belongs to the Mrp/NBP35 ATP-binding proteins family.</text>
</comment>
<comment type="similarity">
    <text evidence="2">In the C-terminal section; belongs to the Mrp/NBP35 ATP-binding proteins family.</text>
</comment>
<evidence type="ECO:0000256" key="8">
    <source>
        <dbReference type="ARBA" id="ARBA00023014"/>
    </source>
</evidence>
<dbReference type="Gene3D" id="3.30.300.130">
    <property type="entry name" value="Fe-S cluster assembly (FSCA)"/>
    <property type="match status" value="1"/>
</dbReference>
<dbReference type="InterPro" id="IPR027417">
    <property type="entry name" value="P-loop_NTPase"/>
</dbReference>
<dbReference type="HAMAP" id="MF_02040">
    <property type="entry name" value="Mrp_NBP35"/>
    <property type="match status" value="1"/>
</dbReference>
<accession>A0ABD4TN28</accession>
<proteinExistence type="inferred from homology"/>
<keyword evidence="6 9" id="KW-0067">ATP-binding</keyword>
<protein>
    <recommendedName>
        <fullName evidence="9">Iron-sulfur cluster carrier protein</fullName>
    </recommendedName>
</protein>
<dbReference type="Pfam" id="PF10609">
    <property type="entry name" value="ParA"/>
    <property type="match status" value="1"/>
</dbReference>
<feature type="domain" description="MIP18 family-like" evidence="10">
    <location>
        <begin position="11"/>
        <end position="80"/>
    </location>
</feature>
<dbReference type="EMBL" id="JAGPYW010000002">
    <property type="protein sequence ID" value="MCQ4613752.1"/>
    <property type="molecule type" value="Genomic_DNA"/>
</dbReference>
<keyword evidence="4 9" id="KW-0547">Nucleotide-binding</keyword>
<evidence type="ECO:0000256" key="6">
    <source>
        <dbReference type="ARBA" id="ARBA00022840"/>
    </source>
</evidence>
<dbReference type="PANTHER" id="PTHR42961:SF2">
    <property type="entry name" value="IRON-SULFUR PROTEIN NUBPL"/>
    <property type="match status" value="1"/>
</dbReference>